<feature type="compositionally biased region" description="Basic and acidic residues" evidence="1">
    <location>
        <begin position="101"/>
        <end position="116"/>
    </location>
</feature>
<evidence type="ECO:0000256" key="1">
    <source>
        <dbReference type="SAM" id="MobiDB-lite"/>
    </source>
</evidence>
<dbReference type="AlphaFoldDB" id="A0A5A7RG97"/>
<evidence type="ECO:0000313" key="4">
    <source>
        <dbReference type="Proteomes" id="UP000325081"/>
    </source>
</evidence>
<keyword evidence="4" id="KW-1185">Reference proteome</keyword>
<proteinExistence type="predicted"/>
<organism evidence="3 4">
    <name type="scientific">Striga asiatica</name>
    <name type="common">Asiatic witchweed</name>
    <name type="synonym">Buchnera asiatica</name>
    <dbReference type="NCBI Taxonomy" id="4170"/>
    <lineage>
        <taxon>Eukaryota</taxon>
        <taxon>Viridiplantae</taxon>
        <taxon>Streptophyta</taxon>
        <taxon>Embryophyta</taxon>
        <taxon>Tracheophyta</taxon>
        <taxon>Spermatophyta</taxon>
        <taxon>Magnoliopsida</taxon>
        <taxon>eudicotyledons</taxon>
        <taxon>Gunneridae</taxon>
        <taxon>Pentapetalae</taxon>
        <taxon>asterids</taxon>
        <taxon>lamiids</taxon>
        <taxon>Lamiales</taxon>
        <taxon>Orobanchaceae</taxon>
        <taxon>Buchnereae</taxon>
        <taxon>Striga</taxon>
    </lineage>
</organism>
<comment type="caution">
    <text evidence="3">The sequence shown here is derived from an EMBL/GenBank/DDBJ whole genome shotgun (WGS) entry which is preliminary data.</text>
</comment>
<keyword evidence="2" id="KW-0812">Transmembrane</keyword>
<feature type="transmembrane region" description="Helical" evidence="2">
    <location>
        <begin position="163"/>
        <end position="186"/>
    </location>
</feature>
<sequence>MFSEPKLIEFRVAYKFSSVRSNLLSKQHCTKSGGRPSLLSFDLIYWPNSERKIVNFSRLVLGPSPDRPPENGPILPGLIPAQQRAFPQRFPAGGHNPVTDPQKRCPEEDKGHDEGHPGGNIDFQPNLKIVEEGEEQEPNKKWDPHRKAHSAYHPIRHYLRNNAFFPIILFLLLIFFLAFFFILFGLGPKPLGEFKVAEIEPTCLKLLDCVDEWIRTWVLYFDEVSEGGNGRGGVLARVMIPMTLQLSSRFGTCVLKWLVDIDRSLSLVATES</sequence>
<feature type="region of interest" description="Disordered" evidence="1">
    <location>
        <begin position="89"/>
        <end position="123"/>
    </location>
</feature>
<evidence type="ECO:0000313" key="3">
    <source>
        <dbReference type="EMBL" id="GER56242.1"/>
    </source>
</evidence>
<keyword evidence="2" id="KW-0472">Membrane</keyword>
<accession>A0A5A7RG97</accession>
<reference evidence="4" key="1">
    <citation type="journal article" date="2019" name="Curr. Biol.">
        <title>Genome Sequence of Striga asiatica Provides Insight into the Evolution of Plant Parasitism.</title>
        <authorList>
            <person name="Yoshida S."/>
            <person name="Kim S."/>
            <person name="Wafula E.K."/>
            <person name="Tanskanen J."/>
            <person name="Kim Y.M."/>
            <person name="Honaas L."/>
            <person name="Yang Z."/>
            <person name="Spallek T."/>
            <person name="Conn C.E."/>
            <person name="Ichihashi Y."/>
            <person name="Cheong K."/>
            <person name="Cui S."/>
            <person name="Der J.P."/>
            <person name="Gundlach H."/>
            <person name="Jiao Y."/>
            <person name="Hori C."/>
            <person name="Ishida J.K."/>
            <person name="Kasahara H."/>
            <person name="Kiba T."/>
            <person name="Kim M.S."/>
            <person name="Koo N."/>
            <person name="Laohavisit A."/>
            <person name="Lee Y.H."/>
            <person name="Lumba S."/>
            <person name="McCourt P."/>
            <person name="Mortimer J.C."/>
            <person name="Mutuku J.M."/>
            <person name="Nomura T."/>
            <person name="Sasaki-Sekimoto Y."/>
            <person name="Seto Y."/>
            <person name="Wang Y."/>
            <person name="Wakatake T."/>
            <person name="Sakakibara H."/>
            <person name="Demura T."/>
            <person name="Yamaguchi S."/>
            <person name="Yoneyama K."/>
            <person name="Manabe R.I."/>
            <person name="Nelson D.C."/>
            <person name="Schulman A.H."/>
            <person name="Timko M.P."/>
            <person name="dePamphilis C.W."/>
            <person name="Choi D."/>
            <person name="Shirasu K."/>
        </authorList>
    </citation>
    <scope>NUCLEOTIDE SEQUENCE [LARGE SCALE GENOMIC DNA]</scope>
    <source>
        <strain evidence="4">cv. UVA1</strain>
    </source>
</reference>
<dbReference type="EMBL" id="BKCP01012625">
    <property type="protein sequence ID" value="GER56242.1"/>
    <property type="molecule type" value="Genomic_DNA"/>
</dbReference>
<dbReference type="Proteomes" id="UP000325081">
    <property type="component" value="Unassembled WGS sequence"/>
</dbReference>
<gene>
    <name evidence="3" type="ORF">STAS_33957</name>
</gene>
<evidence type="ECO:0000256" key="2">
    <source>
        <dbReference type="SAM" id="Phobius"/>
    </source>
</evidence>
<keyword evidence="2" id="KW-1133">Transmembrane helix</keyword>
<protein>
    <submittedName>
        <fullName evidence="3">Peroxisomal ABC transporter 1</fullName>
    </submittedName>
</protein>
<name>A0A5A7RG97_STRAF</name>